<evidence type="ECO:0000259" key="2">
    <source>
        <dbReference type="PROSITE" id="PS51736"/>
    </source>
</evidence>
<dbReference type="AlphaFoldDB" id="A0A852TKI6"/>
<evidence type="ECO:0000313" key="4">
    <source>
        <dbReference type="EMBL" id="NYE08829.1"/>
    </source>
</evidence>
<dbReference type="GO" id="GO:0000150">
    <property type="term" value="F:DNA strand exchange activity"/>
    <property type="evidence" value="ECO:0007669"/>
    <property type="project" value="InterPro"/>
</dbReference>
<name>A0A852TKI6_9BACI</name>
<organism evidence="4 5">
    <name type="scientific">Neobacillus niacini</name>
    <dbReference type="NCBI Taxonomy" id="86668"/>
    <lineage>
        <taxon>Bacteria</taxon>
        <taxon>Bacillati</taxon>
        <taxon>Bacillota</taxon>
        <taxon>Bacilli</taxon>
        <taxon>Bacillales</taxon>
        <taxon>Bacillaceae</taxon>
        <taxon>Neobacillus</taxon>
    </lineage>
</organism>
<accession>A0A852TKI6</accession>
<keyword evidence="1" id="KW-0175">Coiled coil</keyword>
<dbReference type="GO" id="GO:0016853">
    <property type="term" value="F:isomerase activity"/>
    <property type="evidence" value="ECO:0007669"/>
    <property type="project" value="UniProtKB-KW"/>
</dbReference>
<dbReference type="GO" id="GO:0003677">
    <property type="term" value="F:DNA binding"/>
    <property type="evidence" value="ECO:0007669"/>
    <property type="project" value="UniProtKB-KW"/>
</dbReference>
<dbReference type="Pfam" id="PF13408">
    <property type="entry name" value="Zn_ribbon_recom"/>
    <property type="match status" value="1"/>
</dbReference>
<dbReference type="SMART" id="SM00857">
    <property type="entry name" value="Resolvase"/>
    <property type="match status" value="1"/>
</dbReference>
<dbReference type="PANTHER" id="PTHR30461:SF23">
    <property type="entry name" value="DNA RECOMBINASE-RELATED"/>
    <property type="match status" value="1"/>
</dbReference>
<dbReference type="InterPro" id="IPR011109">
    <property type="entry name" value="DNA_bind_recombinase_dom"/>
</dbReference>
<protein>
    <submittedName>
        <fullName evidence="4">DNA invertase Pin-like site-specific DNA recombinase/ssDNA-binding Zn-finger/Zn-ribbon topoisomerase 1</fullName>
    </submittedName>
</protein>
<dbReference type="EMBL" id="JACCBX010000016">
    <property type="protein sequence ID" value="NYE08829.1"/>
    <property type="molecule type" value="Genomic_DNA"/>
</dbReference>
<dbReference type="SUPFAM" id="SSF53041">
    <property type="entry name" value="Resolvase-like"/>
    <property type="match status" value="1"/>
</dbReference>
<dbReference type="InterPro" id="IPR036162">
    <property type="entry name" value="Resolvase-like_N_sf"/>
</dbReference>
<dbReference type="PROSITE" id="PS51736">
    <property type="entry name" value="RECOMBINASES_3"/>
    <property type="match status" value="1"/>
</dbReference>
<feature type="coiled-coil region" evidence="1">
    <location>
        <begin position="407"/>
        <end position="434"/>
    </location>
</feature>
<dbReference type="InterPro" id="IPR050639">
    <property type="entry name" value="SSR_resolvase"/>
</dbReference>
<dbReference type="CDD" id="cd00338">
    <property type="entry name" value="Ser_Recombinase"/>
    <property type="match status" value="1"/>
</dbReference>
<gene>
    <name evidence="4" type="ORF">F4694_005685</name>
</gene>
<dbReference type="Gene3D" id="3.40.50.1390">
    <property type="entry name" value="Resolvase, N-terminal catalytic domain"/>
    <property type="match status" value="1"/>
</dbReference>
<evidence type="ECO:0000259" key="3">
    <source>
        <dbReference type="PROSITE" id="PS51737"/>
    </source>
</evidence>
<dbReference type="Pfam" id="PF00239">
    <property type="entry name" value="Resolvase"/>
    <property type="match status" value="1"/>
</dbReference>
<evidence type="ECO:0000313" key="5">
    <source>
        <dbReference type="Proteomes" id="UP000548423"/>
    </source>
</evidence>
<sequence length="494" mass="56891">MRCAGYIRVSTNKEEQKPSIQNQKSLFINYIKEQNWIISDFYVDVETGTTSKRESLQRLIADAKQRKFDVIIAKELSRLARNGSLSYQIRDVCQDNNIGIITLDGAVNSVKGDVSKYGLYTWLYEEESQRTSERVKSSLKTLAAKGLFKGSNAPYGYFKENDNLIIRKDNTPNVVKWIFEQYISGRGFDSIAKELYVRGQPTPSVIAAKTNASPKWHGSTIKNIIQNPHYTGKLVQHRETSISATNKNRIKISPDKHIIVENTHESIISEETFQLAQELLNIRSKNRNTTRKHLFSGLIFCSDCGSSMHYKDNRKGYICGGYVKFTKKFCTHHAIKENLISQSIFKDLDILNELITNKKKSEQLFLISKKEHERLIKKSSNIDGKLLKLQEIKSKLINLLIEEVISKDDYHHKVDDFEKQINNLKGEQAHLHNLINSKDSIEQMNELFNLSKKFSDERLSKEKIIPLVKRITVNSDGVPIIEYRFNMLNYVSMI</sequence>
<dbReference type="InterPro" id="IPR006119">
    <property type="entry name" value="Resolv_N"/>
</dbReference>
<dbReference type="PANTHER" id="PTHR30461">
    <property type="entry name" value="DNA-INVERTASE FROM LAMBDOID PROPHAGE"/>
    <property type="match status" value="1"/>
</dbReference>
<dbReference type="InterPro" id="IPR025827">
    <property type="entry name" value="Zn_ribbon_recom_dom"/>
</dbReference>
<dbReference type="InterPro" id="IPR038109">
    <property type="entry name" value="DNA_bind_recomb_sf"/>
</dbReference>
<dbReference type="Proteomes" id="UP000548423">
    <property type="component" value="Unassembled WGS sequence"/>
</dbReference>
<dbReference type="PROSITE" id="PS51737">
    <property type="entry name" value="RECOMBINASE_DNA_BIND"/>
    <property type="match status" value="1"/>
</dbReference>
<reference evidence="5" key="1">
    <citation type="submission" date="2020-07" db="EMBL/GenBank/DDBJ databases">
        <authorList>
            <person name="Partida-Martinez L."/>
            <person name="Huntemann M."/>
            <person name="Clum A."/>
            <person name="Wang J."/>
            <person name="Palaniappan K."/>
            <person name="Ritter S."/>
            <person name="Chen I.-M."/>
            <person name="Stamatis D."/>
            <person name="Reddy T."/>
            <person name="O'Malley R."/>
            <person name="Daum C."/>
            <person name="Shapiro N."/>
            <person name="Ivanova N."/>
            <person name="Kyrpides N."/>
            <person name="Woyke T."/>
        </authorList>
    </citation>
    <scope>NUCLEOTIDE SEQUENCE [LARGE SCALE GENOMIC DNA]</scope>
    <source>
        <strain evidence="5">AT2.8</strain>
    </source>
</reference>
<dbReference type="Pfam" id="PF07508">
    <property type="entry name" value="Recombinase"/>
    <property type="match status" value="1"/>
</dbReference>
<dbReference type="Gene3D" id="3.90.1750.20">
    <property type="entry name" value="Putative Large Serine Recombinase, Chain B, Domain 2"/>
    <property type="match status" value="1"/>
</dbReference>
<feature type="domain" description="Resolvase/invertase-type recombinase catalytic" evidence="2">
    <location>
        <begin position="2"/>
        <end position="146"/>
    </location>
</feature>
<reference evidence="5" key="2">
    <citation type="submission" date="2020-08" db="EMBL/GenBank/DDBJ databases">
        <title>The Agave Microbiome: Exploring the role of microbial communities in plant adaptations to desert environments.</title>
        <authorList>
            <person name="Partida-Martinez L.P."/>
        </authorList>
    </citation>
    <scope>NUCLEOTIDE SEQUENCE [LARGE SCALE GENOMIC DNA]</scope>
    <source>
        <strain evidence="5">AT2.8</strain>
    </source>
</reference>
<feature type="domain" description="Recombinase" evidence="3">
    <location>
        <begin position="154"/>
        <end position="286"/>
    </location>
</feature>
<proteinExistence type="predicted"/>
<comment type="caution">
    <text evidence="4">The sequence shown here is derived from an EMBL/GenBank/DDBJ whole genome shotgun (WGS) entry which is preliminary data.</text>
</comment>
<evidence type="ECO:0000256" key="1">
    <source>
        <dbReference type="SAM" id="Coils"/>
    </source>
</evidence>